<dbReference type="OrthoDB" id="4163643at2"/>
<organism evidence="1 2">
    <name type="scientific">Actinocorallia herbida</name>
    <dbReference type="NCBI Taxonomy" id="58109"/>
    <lineage>
        <taxon>Bacteria</taxon>
        <taxon>Bacillati</taxon>
        <taxon>Actinomycetota</taxon>
        <taxon>Actinomycetes</taxon>
        <taxon>Streptosporangiales</taxon>
        <taxon>Thermomonosporaceae</taxon>
        <taxon>Actinocorallia</taxon>
    </lineage>
</organism>
<evidence type="ECO:0000313" key="1">
    <source>
        <dbReference type="EMBL" id="ROO82595.1"/>
    </source>
</evidence>
<dbReference type="AlphaFoldDB" id="A0A3N1CN10"/>
<proteinExistence type="predicted"/>
<dbReference type="RefSeq" id="WP_123661604.1">
    <property type="nucleotide sequence ID" value="NZ_RJKE01000001.1"/>
</dbReference>
<reference evidence="1 2" key="1">
    <citation type="submission" date="2018-11" db="EMBL/GenBank/DDBJ databases">
        <title>Sequencing the genomes of 1000 actinobacteria strains.</title>
        <authorList>
            <person name="Klenk H.-P."/>
        </authorList>
    </citation>
    <scope>NUCLEOTIDE SEQUENCE [LARGE SCALE GENOMIC DNA]</scope>
    <source>
        <strain evidence="1 2">DSM 44254</strain>
    </source>
</reference>
<keyword evidence="2" id="KW-1185">Reference proteome</keyword>
<dbReference type="Proteomes" id="UP000272400">
    <property type="component" value="Unassembled WGS sequence"/>
</dbReference>
<sequence length="112" mass="12235">MSISFFTPGEDAPEEVNLANGNAARVLHLLGLPCGEWEMGGEATAEDFLGRILIAQALLDVATDDEHGRPDVTDGRFFFGGQRPGYLADRLAELEEVATWATRHGEDVIYWG</sequence>
<name>A0A3N1CN10_9ACTN</name>
<evidence type="ECO:0000313" key="2">
    <source>
        <dbReference type="Proteomes" id="UP000272400"/>
    </source>
</evidence>
<dbReference type="EMBL" id="RJKE01000001">
    <property type="protein sequence ID" value="ROO82595.1"/>
    <property type="molecule type" value="Genomic_DNA"/>
</dbReference>
<accession>A0A3N1CN10</accession>
<comment type="caution">
    <text evidence="1">The sequence shown here is derived from an EMBL/GenBank/DDBJ whole genome shotgun (WGS) entry which is preliminary data.</text>
</comment>
<protein>
    <submittedName>
        <fullName evidence="1">Uncharacterized protein</fullName>
    </submittedName>
</protein>
<gene>
    <name evidence="1" type="ORF">EDD29_0076</name>
</gene>